<dbReference type="EC" id="2.1.1.-" evidence="1"/>
<keyword evidence="1" id="KW-0282">Flagellum</keyword>
<evidence type="ECO:0000313" key="1">
    <source>
        <dbReference type="EMBL" id="MBM6827267.1"/>
    </source>
</evidence>
<proteinExistence type="predicted"/>
<keyword evidence="2" id="KW-1185">Reference proteome</keyword>
<dbReference type="EMBL" id="JACJLV010000029">
    <property type="protein sequence ID" value="MBM6827267.1"/>
    <property type="molecule type" value="Genomic_DNA"/>
</dbReference>
<reference evidence="1" key="2">
    <citation type="journal article" date="2021" name="Sci. Rep.">
        <title>The distribution of antibiotic resistance genes in chicken gut microbiota commensals.</title>
        <authorList>
            <person name="Juricova H."/>
            <person name="Matiasovicova J."/>
            <person name="Kubasova T."/>
            <person name="Cejkova D."/>
            <person name="Rychlik I."/>
        </authorList>
    </citation>
    <scope>NUCLEOTIDE SEQUENCE</scope>
    <source>
        <strain evidence="1">An420c</strain>
    </source>
</reference>
<gene>
    <name evidence="1" type="primary">fliB</name>
    <name evidence="1" type="ORF">H6A13_09210</name>
</gene>
<keyword evidence="1" id="KW-0969">Cilium</keyword>
<sequence>MQYTVPHYYKKFTCLSGDCPDTCCAGWQIQIDPVSLKKYRKTEGPLGARLHNEIDWEESCFRQYNGRCAFLNEENLCDLYTEGGGEKAFCRTCRTYPRHIEEFEGLREISLSLSCPAAARLILECQEPVRFLHKKNDKEENEPDFDYLLFTKLTDARALIFHILQDRSRPVELRLAVSLALAHDLQVCIHRDALFDCDDLFDRYRSPGVWDWFQRRLNGKETFVASLRDETLKNLFEILDHLEVLRPGFTIFRKKAEEAVFQYNADRQARTGSDAGTHTDHADAAFRQTFTDIITEQLMIYFLFTYFAGAVYDGDAWGKMKFSFVCVVLIRELFRAECIWAAAGTDKIPDVSLECLRKTAGRFARELEHSDLNKDMLEKMLKKEKKFSLRHMLALIS</sequence>
<accession>A0A938X2Q8</accession>
<comment type="caution">
    <text evidence="1">The sequence shown here is derived from an EMBL/GenBank/DDBJ whole genome shotgun (WGS) entry which is preliminary data.</text>
</comment>
<reference evidence="1" key="1">
    <citation type="submission" date="2020-08" db="EMBL/GenBank/DDBJ databases">
        <authorList>
            <person name="Cejkova D."/>
            <person name="Kubasova T."/>
            <person name="Jahodarova E."/>
            <person name="Rychlik I."/>
        </authorList>
    </citation>
    <scope>NUCLEOTIDE SEQUENCE</scope>
    <source>
        <strain evidence="1">An420c</strain>
    </source>
</reference>
<dbReference type="Proteomes" id="UP000713880">
    <property type="component" value="Unassembled WGS sequence"/>
</dbReference>
<dbReference type="AlphaFoldDB" id="A0A938X2Q8"/>
<name>A0A938X2Q8_9CLOT</name>
<dbReference type="GO" id="GO:0008168">
    <property type="term" value="F:methyltransferase activity"/>
    <property type="evidence" value="ECO:0007669"/>
    <property type="project" value="UniProtKB-KW"/>
</dbReference>
<keyword evidence="1" id="KW-0808">Transferase</keyword>
<evidence type="ECO:0000313" key="2">
    <source>
        <dbReference type="Proteomes" id="UP000713880"/>
    </source>
</evidence>
<organism evidence="1 2">
    <name type="scientific">Mordavella massiliensis</name>
    <dbReference type="NCBI Taxonomy" id="1871024"/>
    <lineage>
        <taxon>Bacteria</taxon>
        <taxon>Bacillati</taxon>
        <taxon>Bacillota</taxon>
        <taxon>Clostridia</taxon>
        <taxon>Eubacteriales</taxon>
        <taxon>Clostridiaceae</taxon>
        <taxon>Mordavella</taxon>
    </lineage>
</organism>
<dbReference type="RefSeq" id="WP_204909292.1">
    <property type="nucleotide sequence ID" value="NZ_JACJLV010000029.1"/>
</dbReference>
<protein>
    <submittedName>
        <fullName evidence="1">Flagellin lysine-N-methylase</fullName>
        <ecNumber evidence="1">2.1.1.-</ecNumber>
    </submittedName>
</protein>
<keyword evidence="1" id="KW-0966">Cell projection</keyword>
<dbReference type="GO" id="GO:0032259">
    <property type="term" value="P:methylation"/>
    <property type="evidence" value="ECO:0007669"/>
    <property type="project" value="UniProtKB-KW"/>
</dbReference>
<dbReference type="NCBIfam" id="NF038110">
    <property type="entry name" value="Lys_methyl_FliB"/>
    <property type="match status" value="1"/>
</dbReference>
<keyword evidence="1" id="KW-0489">Methyltransferase</keyword>